<protein>
    <submittedName>
        <fullName evidence="1">Uncharacterized protein</fullName>
    </submittedName>
</protein>
<dbReference type="EMBL" id="CAJOBZ010000030">
    <property type="protein sequence ID" value="CAF4887117.1"/>
    <property type="molecule type" value="Genomic_DNA"/>
</dbReference>
<comment type="caution">
    <text evidence="1">The sequence shown here is derived from an EMBL/GenBank/DDBJ whole genome shotgun (WGS) entry which is preliminary data.</text>
</comment>
<evidence type="ECO:0000313" key="2">
    <source>
        <dbReference type="Proteomes" id="UP000663880"/>
    </source>
</evidence>
<sequence>MRRQRNKKPHALQNYVRDSIRITDGKLNKTNAFRHNMLTIVPSRVRFVSGRGKVVKCTSPLSVVNEPSHSLMGVKIVKYYDFRGGNILKQGVCSRLNVLYEPVLPPIVGNVEPNCSGRAG</sequence>
<name>A0A821UBD6_9NEOP</name>
<accession>A0A821UBD6</accession>
<evidence type="ECO:0000313" key="1">
    <source>
        <dbReference type="EMBL" id="CAF4887117.1"/>
    </source>
</evidence>
<reference evidence="1" key="1">
    <citation type="submission" date="2021-02" db="EMBL/GenBank/DDBJ databases">
        <authorList>
            <person name="Steward A R."/>
        </authorList>
    </citation>
    <scope>NUCLEOTIDE SEQUENCE</scope>
</reference>
<dbReference type="AlphaFoldDB" id="A0A821UBD6"/>
<gene>
    <name evidence="1" type="ORF">PMACD_LOCUS10122</name>
</gene>
<dbReference type="Proteomes" id="UP000663880">
    <property type="component" value="Unassembled WGS sequence"/>
</dbReference>
<keyword evidence="2" id="KW-1185">Reference proteome</keyword>
<organism evidence="1 2">
    <name type="scientific">Pieris macdunnoughi</name>
    <dbReference type="NCBI Taxonomy" id="345717"/>
    <lineage>
        <taxon>Eukaryota</taxon>
        <taxon>Metazoa</taxon>
        <taxon>Ecdysozoa</taxon>
        <taxon>Arthropoda</taxon>
        <taxon>Hexapoda</taxon>
        <taxon>Insecta</taxon>
        <taxon>Pterygota</taxon>
        <taxon>Neoptera</taxon>
        <taxon>Endopterygota</taxon>
        <taxon>Lepidoptera</taxon>
        <taxon>Glossata</taxon>
        <taxon>Ditrysia</taxon>
        <taxon>Papilionoidea</taxon>
        <taxon>Pieridae</taxon>
        <taxon>Pierinae</taxon>
        <taxon>Pieris</taxon>
    </lineage>
</organism>
<proteinExistence type="predicted"/>